<sequence>MSLLLKVPVFQFLSTYFFTSWEKSYYILSGGWMCGSALTIFFHQLNNNRLRIAISLINRQENGQGLPSIL</sequence>
<keyword evidence="1" id="KW-0812">Transmembrane</keyword>
<evidence type="ECO:0000313" key="2">
    <source>
        <dbReference type="EMBL" id="KKN45948.1"/>
    </source>
</evidence>
<comment type="caution">
    <text evidence="2">The sequence shown here is derived from an EMBL/GenBank/DDBJ whole genome shotgun (WGS) entry which is preliminary data.</text>
</comment>
<keyword evidence="1" id="KW-1133">Transmembrane helix</keyword>
<evidence type="ECO:0000256" key="1">
    <source>
        <dbReference type="SAM" id="Phobius"/>
    </source>
</evidence>
<keyword evidence="1" id="KW-0472">Membrane</keyword>
<proteinExistence type="predicted"/>
<name>A0A0F9TX18_9ZZZZ</name>
<dbReference type="EMBL" id="LAZR01001357">
    <property type="protein sequence ID" value="KKN45948.1"/>
    <property type="molecule type" value="Genomic_DNA"/>
</dbReference>
<reference evidence="2" key="1">
    <citation type="journal article" date="2015" name="Nature">
        <title>Complex archaea that bridge the gap between prokaryotes and eukaryotes.</title>
        <authorList>
            <person name="Spang A."/>
            <person name="Saw J.H."/>
            <person name="Jorgensen S.L."/>
            <person name="Zaremba-Niedzwiedzka K."/>
            <person name="Martijn J."/>
            <person name="Lind A.E."/>
            <person name="van Eijk R."/>
            <person name="Schleper C."/>
            <person name="Guy L."/>
            <person name="Ettema T.J."/>
        </authorList>
    </citation>
    <scope>NUCLEOTIDE SEQUENCE</scope>
</reference>
<protein>
    <submittedName>
        <fullName evidence="2">Uncharacterized protein</fullName>
    </submittedName>
</protein>
<organism evidence="2">
    <name type="scientific">marine sediment metagenome</name>
    <dbReference type="NCBI Taxonomy" id="412755"/>
    <lineage>
        <taxon>unclassified sequences</taxon>
        <taxon>metagenomes</taxon>
        <taxon>ecological metagenomes</taxon>
    </lineage>
</organism>
<feature type="transmembrane region" description="Helical" evidence="1">
    <location>
        <begin position="24"/>
        <end position="42"/>
    </location>
</feature>
<dbReference type="AlphaFoldDB" id="A0A0F9TX18"/>
<gene>
    <name evidence="2" type="ORF">LCGC14_0677920</name>
</gene>
<accession>A0A0F9TX18</accession>